<protein>
    <submittedName>
        <fullName evidence="1">Uncharacterized protein</fullName>
    </submittedName>
</protein>
<evidence type="ECO:0000313" key="1">
    <source>
        <dbReference type="EMBL" id="MDH6217814.1"/>
    </source>
</evidence>
<evidence type="ECO:0000313" key="2">
    <source>
        <dbReference type="Proteomes" id="UP001160499"/>
    </source>
</evidence>
<keyword evidence="2" id="KW-1185">Reference proteome</keyword>
<reference evidence="1 2" key="1">
    <citation type="submission" date="2023-04" db="EMBL/GenBank/DDBJ databases">
        <title>Forest soil microbial communities from Buena Vista Peninsula, Colon Province, Panama.</title>
        <authorList>
            <person name="Bouskill N."/>
        </authorList>
    </citation>
    <scope>NUCLEOTIDE SEQUENCE [LARGE SCALE GENOMIC DNA]</scope>
    <source>
        <strain evidence="1 2">GGS1</strain>
    </source>
</reference>
<dbReference type="RefSeq" id="WP_280878686.1">
    <property type="nucleotide sequence ID" value="NZ_JARXVH010000007.1"/>
</dbReference>
<name>A0ABT6LR14_9ACTN</name>
<dbReference type="EMBL" id="JARXVH010000007">
    <property type="protein sequence ID" value="MDH6217814.1"/>
    <property type="molecule type" value="Genomic_DNA"/>
</dbReference>
<comment type="caution">
    <text evidence="1">The sequence shown here is derived from an EMBL/GenBank/DDBJ whole genome shotgun (WGS) entry which is preliminary data.</text>
</comment>
<sequence>MSAAPEIADGAAPDSRGGRVAVVAAELVGAPGVLDVLAHAGYGVIALPATPNPTLLRCAVIDAHQYAARGYAVRKVGVHREDVRGECDDDGLHRSEWNALARALRLTALAVPECLVSVDSGPEPLDHLRKFLNS</sequence>
<accession>A0ABT6LR14</accession>
<dbReference type="Proteomes" id="UP001160499">
    <property type="component" value="Unassembled WGS sequence"/>
</dbReference>
<organism evidence="1 2">
    <name type="scientific">Streptomyces pseudovenezuelae</name>
    <dbReference type="NCBI Taxonomy" id="67350"/>
    <lineage>
        <taxon>Bacteria</taxon>
        <taxon>Bacillati</taxon>
        <taxon>Actinomycetota</taxon>
        <taxon>Actinomycetes</taxon>
        <taxon>Kitasatosporales</taxon>
        <taxon>Streptomycetaceae</taxon>
        <taxon>Streptomyces</taxon>
        <taxon>Streptomyces aurantiacus group</taxon>
    </lineage>
</organism>
<gene>
    <name evidence="1" type="ORF">M2283_005142</name>
</gene>
<proteinExistence type="predicted"/>